<evidence type="ECO:0008006" key="3">
    <source>
        <dbReference type="Google" id="ProtNLM"/>
    </source>
</evidence>
<protein>
    <recommendedName>
        <fullName evidence="3">Retrotransposon gag domain-containing protein</fullName>
    </recommendedName>
</protein>
<dbReference type="EMBL" id="AVOT02026572">
    <property type="protein sequence ID" value="MBW0518348.1"/>
    <property type="molecule type" value="Genomic_DNA"/>
</dbReference>
<dbReference type="AlphaFoldDB" id="A0A9Q3HV39"/>
<evidence type="ECO:0000313" key="2">
    <source>
        <dbReference type="Proteomes" id="UP000765509"/>
    </source>
</evidence>
<proteinExistence type="predicted"/>
<accession>A0A9Q3HV39</accession>
<organism evidence="1 2">
    <name type="scientific">Austropuccinia psidii MF-1</name>
    <dbReference type="NCBI Taxonomy" id="1389203"/>
    <lineage>
        <taxon>Eukaryota</taxon>
        <taxon>Fungi</taxon>
        <taxon>Dikarya</taxon>
        <taxon>Basidiomycota</taxon>
        <taxon>Pucciniomycotina</taxon>
        <taxon>Pucciniomycetes</taxon>
        <taxon>Pucciniales</taxon>
        <taxon>Sphaerophragmiaceae</taxon>
        <taxon>Austropuccinia</taxon>
    </lineage>
</organism>
<dbReference type="OrthoDB" id="2507294at2759"/>
<keyword evidence="2" id="KW-1185">Reference proteome</keyword>
<comment type="caution">
    <text evidence="1">The sequence shown here is derived from an EMBL/GenBank/DDBJ whole genome shotgun (WGS) entry which is preliminary data.</text>
</comment>
<sequence length="235" mass="27967">MSYSEKEALKQLPEASICPQFSGTREYDHMELIDYIDGLFIDVPRIPDYWITARLNTAFKGHASIWYTEMKEIYGRRSWPWWKSQIIQKYSNGTWIWQKTISFENYNYSVDKDTYEWCLKQSKRCKAIDPQMKMKMRNHKLLTEMPGELDNAVKFRCNQNCTLDKIANTLQDVRKRTNIGKYSPYKSSSLKEKQPFRVEFNDKPRERVAEVAKKKILVTIVVQQNIIPTSVQRQR</sequence>
<reference evidence="1" key="1">
    <citation type="submission" date="2021-03" db="EMBL/GenBank/DDBJ databases">
        <title>Draft genome sequence of rust myrtle Austropuccinia psidii MF-1, a brazilian biotype.</title>
        <authorList>
            <person name="Quecine M.C."/>
            <person name="Pachon D.M.R."/>
            <person name="Bonatelli M.L."/>
            <person name="Correr F.H."/>
            <person name="Franceschini L.M."/>
            <person name="Leite T.F."/>
            <person name="Margarido G.R.A."/>
            <person name="Almeida C.A."/>
            <person name="Ferrarezi J.A."/>
            <person name="Labate C.A."/>
        </authorList>
    </citation>
    <scope>NUCLEOTIDE SEQUENCE</scope>
    <source>
        <strain evidence="1">MF-1</strain>
    </source>
</reference>
<name>A0A9Q3HV39_9BASI</name>
<gene>
    <name evidence="1" type="ORF">O181_058063</name>
</gene>
<evidence type="ECO:0000313" key="1">
    <source>
        <dbReference type="EMBL" id="MBW0518348.1"/>
    </source>
</evidence>
<dbReference type="Proteomes" id="UP000765509">
    <property type="component" value="Unassembled WGS sequence"/>
</dbReference>